<dbReference type="Proteomes" id="UP001500837">
    <property type="component" value="Unassembled WGS sequence"/>
</dbReference>
<keyword evidence="3" id="KW-1185">Reference proteome</keyword>
<protein>
    <recommendedName>
        <fullName evidence="1">Xylose isomerase-like TIM barrel domain-containing protein</fullName>
    </recommendedName>
</protein>
<gene>
    <name evidence="2" type="ORF">GCM10009066_26120</name>
</gene>
<dbReference type="SUPFAM" id="SSF51658">
    <property type="entry name" value="Xylose isomerase-like"/>
    <property type="match status" value="1"/>
</dbReference>
<comment type="caution">
    <text evidence="2">The sequence shown here is derived from an EMBL/GenBank/DDBJ whole genome shotgun (WGS) entry which is preliminary data.</text>
</comment>
<proteinExistence type="predicted"/>
<evidence type="ECO:0000259" key="1">
    <source>
        <dbReference type="Pfam" id="PF01261"/>
    </source>
</evidence>
<dbReference type="InterPro" id="IPR013022">
    <property type="entry name" value="Xyl_isomerase-like_TIM-brl"/>
</dbReference>
<dbReference type="Gene3D" id="3.20.20.150">
    <property type="entry name" value="Divalent-metal-dependent TIM barrel enzymes"/>
    <property type="match status" value="1"/>
</dbReference>
<dbReference type="Pfam" id="PF01261">
    <property type="entry name" value="AP_endonuc_2"/>
    <property type="match status" value="1"/>
</dbReference>
<accession>A0AAV3SAK0</accession>
<sequence>MQVAGKARPTDESLRAAADRGFDAVELYVTPDLLDTDSGTLVERVRASPVTACSVHTPHVLPSATGPLRAADRIASALEAYLVVHTQYANMTHTPVLAEAGFAAAHGYENQAGASVRHVEAQVLRRGHELVLDTAHLYLAHADYQARFRTLLDEHGERIEVVHLADATRETDGLGFGEGEMAMDALARTLKARFDGTVVLEVMPAEQADALARFRTA</sequence>
<dbReference type="AlphaFoldDB" id="A0AAV3SAK0"/>
<name>A0AAV3SAK0_9EURY</name>
<dbReference type="RefSeq" id="WP_211313418.1">
    <property type="nucleotide sequence ID" value="NZ_BAAABL010000085.1"/>
</dbReference>
<dbReference type="PANTHER" id="PTHR12110">
    <property type="entry name" value="HYDROXYPYRUVATE ISOMERASE"/>
    <property type="match status" value="1"/>
</dbReference>
<evidence type="ECO:0000313" key="2">
    <source>
        <dbReference type="EMBL" id="GAA0311595.1"/>
    </source>
</evidence>
<dbReference type="InterPro" id="IPR036237">
    <property type="entry name" value="Xyl_isomerase-like_sf"/>
</dbReference>
<dbReference type="EMBL" id="BAAABL010000085">
    <property type="protein sequence ID" value="GAA0311595.1"/>
    <property type="molecule type" value="Genomic_DNA"/>
</dbReference>
<feature type="domain" description="Xylose isomerase-like TIM barrel" evidence="1">
    <location>
        <begin position="128"/>
        <end position="211"/>
    </location>
</feature>
<evidence type="ECO:0000313" key="3">
    <source>
        <dbReference type="Proteomes" id="UP001500837"/>
    </source>
</evidence>
<dbReference type="InterPro" id="IPR050312">
    <property type="entry name" value="IolE/XylAMocC-like"/>
</dbReference>
<organism evidence="2 3">
    <name type="scientific">Halarchaeum salinum</name>
    <dbReference type="NCBI Taxonomy" id="489912"/>
    <lineage>
        <taxon>Archaea</taxon>
        <taxon>Methanobacteriati</taxon>
        <taxon>Methanobacteriota</taxon>
        <taxon>Stenosarchaea group</taxon>
        <taxon>Halobacteria</taxon>
        <taxon>Halobacteriales</taxon>
        <taxon>Halobacteriaceae</taxon>
    </lineage>
</organism>
<reference evidence="2 3" key="1">
    <citation type="journal article" date="2019" name="Int. J. Syst. Evol. Microbiol.">
        <title>The Global Catalogue of Microorganisms (GCM) 10K type strain sequencing project: providing services to taxonomists for standard genome sequencing and annotation.</title>
        <authorList>
            <consortium name="The Broad Institute Genomics Platform"/>
            <consortium name="The Broad Institute Genome Sequencing Center for Infectious Disease"/>
            <person name="Wu L."/>
            <person name="Ma J."/>
        </authorList>
    </citation>
    <scope>NUCLEOTIDE SEQUENCE [LARGE SCALE GENOMIC DNA]</scope>
    <source>
        <strain evidence="2 3">JCM 16330</strain>
    </source>
</reference>